<dbReference type="AlphaFoldDB" id="A0A381RSA3"/>
<organism evidence="7">
    <name type="scientific">marine metagenome</name>
    <dbReference type="NCBI Taxonomy" id="408172"/>
    <lineage>
        <taxon>unclassified sequences</taxon>
        <taxon>metagenomes</taxon>
        <taxon>ecological metagenomes</taxon>
    </lineage>
</organism>
<dbReference type="InterPro" id="IPR027417">
    <property type="entry name" value="P-loop_NTPase"/>
</dbReference>
<feature type="compositionally biased region" description="Basic and acidic residues" evidence="5">
    <location>
        <begin position="314"/>
        <end position="324"/>
    </location>
</feature>
<name>A0A381RSA3_9ZZZZ</name>
<dbReference type="InterPro" id="IPR003593">
    <property type="entry name" value="AAA+_ATPase"/>
</dbReference>
<dbReference type="PROSITE" id="PS50893">
    <property type="entry name" value="ABC_TRANSPORTER_2"/>
    <property type="match status" value="1"/>
</dbReference>
<comment type="similarity">
    <text evidence="1">Belongs to the ABC transporter superfamily.</text>
</comment>
<evidence type="ECO:0000256" key="5">
    <source>
        <dbReference type="SAM" id="MobiDB-lite"/>
    </source>
</evidence>
<proteinExistence type="inferred from homology"/>
<reference evidence="7" key="1">
    <citation type="submission" date="2018-05" db="EMBL/GenBank/DDBJ databases">
        <authorList>
            <person name="Lanie J.A."/>
            <person name="Ng W.-L."/>
            <person name="Kazmierczak K.M."/>
            <person name="Andrzejewski T.M."/>
            <person name="Davidsen T.M."/>
            <person name="Wayne K.J."/>
            <person name="Tettelin H."/>
            <person name="Glass J.I."/>
            <person name="Rusch D."/>
            <person name="Podicherti R."/>
            <person name="Tsui H.-C.T."/>
            <person name="Winkler M.E."/>
        </authorList>
    </citation>
    <scope>NUCLEOTIDE SEQUENCE</scope>
</reference>
<evidence type="ECO:0000313" key="7">
    <source>
        <dbReference type="EMBL" id="SUZ94755.1"/>
    </source>
</evidence>
<dbReference type="SMART" id="SM00382">
    <property type="entry name" value="AAA"/>
    <property type="match status" value="1"/>
</dbReference>
<dbReference type="PANTHER" id="PTHR43335">
    <property type="entry name" value="ABC TRANSPORTER, ATP-BINDING PROTEIN"/>
    <property type="match status" value="1"/>
</dbReference>
<evidence type="ECO:0000256" key="3">
    <source>
        <dbReference type="ARBA" id="ARBA00022741"/>
    </source>
</evidence>
<dbReference type="PANTHER" id="PTHR43335:SF4">
    <property type="entry name" value="ABC TRANSPORTER, ATP-BINDING PROTEIN"/>
    <property type="match status" value="1"/>
</dbReference>
<dbReference type="Gene3D" id="3.40.50.300">
    <property type="entry name" value="P-loop containing nucleotide triphosphate hydrolases"/>
    <property type="match status" value="1"/>
</dbReference>
<evidence type="ECO:0000259" key="6">
    <source>
        <dbReference type="PROSITE" id="PS50893"/>
    </source>
</evidence>
<evidence type="ECO:0000256" key="4">
    <source>
        <dbReference type="ARBA" id="ARBA00022840"/>
    </source>
</evidence>
<accession>A0A381RSA3</accession>
<gene>
    <name evidence="7" type="ORF">METZ01_LOCUS47609</name>
</gene>
<evidence type="ECO:0000256" key="2">
    <source>
        <dbReference type="ARBA" id="ARBA00022448"/>
    </source>
</evidence>
<protein>
    <recommendedName>
        <fullName evidence="6">ABC transporter domain-containing protein</fullName>
    </recommendedName>
</protein>
<dbReference type="EMBL" id="UINC01002263">
    <property type="protein sequence ID" value="SUZ94755.1"/>
    <property type="molecule type" value="Genomic_DNA"/>
</dbReference>
<dbReference type="CDD" id="cd03230">
    <property type="entry name" value="ABC_DR_subfamily_A"/>
    <property type="match status" value="1"/>
</dbReference>
<dbReference type="GO" id="GO:0016887">
    <property type="term" value="F:ATP hydrolysis activity"/>
    <property type="evidence" value="ECO:0007669"/>
    <property type="project" value="InterPro"/>
</dbReference>
<dbReference type="GO" id="GO:0005524">
    <property type="term" value="F:ATP binding"/>
    <property type="evidence" value="ECO:0007669"/>
    <property type="project" value="UniProtKB-KW"/>
</dbReference>
<evidence type="ECO:0000256" key="1">
    <source>
        <dbReference type="ARBA" id="ARBA00005417"/>
    </source>
</evidence>
<dbReference type="InterPro" id="IPR003439">
    <property type="entry name" value="ABC_transporter-like_ATP-bd"/>
</dbReference>
<feature type="region of interest" description="Disordered" evidence="5">
    <location>
        <begin position="311"/>
        <end position="333"/>
    </location>
</feature>
<keyword evidence="3" id="KW-0547">Nucleotide-binding</keyword>
<dbReference type="SUPFAM" id="SSF52540">
    <property type="entry name" value="P-loop containing nucleoside triphosphate hydrolases"/>
    <property type="match status" value="1"/>
</dbReference>
<keyword evidence="2" id="KW-0813">Transport</keyword>
<sequence length="333" mass="36376">MIEVQHLTKVYGALTAVDNISFRVEPGEILGFLGPNGAGKTTTMRVLTGYIPATEGKAVVAGFDVFEQPIEAKRHTGYLPETPPLYPEMTVREYLTFIARINGVSSNDLQRLVGSSMERTRVDHIADRHCGKLSKGYRQRVGLAQAIMYNPDVLILDEPTAGLDPKQIIETRELIKSLAGDHTIILSTHILPEVSQTCQRIVIINRGRVVAEDTPDNLTARLQGAETVSLQIDAGSADPRSALLAVDGVTRVTVNSQDSGVVSAEVETTQGRDLRRDLARTVVTHGWGLLELRSMRMSLEEIFLDLTTEEIEPEHENPDGKNADQAESGGTNA</sequence>
<keyword evidence="4" id="KW-0067">ATP-binding</keyword>
<dbReference type="Pfam" id="PF00005">
    <property type="entry name" value="ABC_tran"/>
    <property type="match status" value="1"/>
</dbReference>
<feature type="domain" description="ABC transporter" evidence="6">
    <location>
        <begin position="2"/>
        <end position="231"/>
    </location>
</feature>